<dbReference type="AlphaFoldDB" id="A0A1H7DFE5"/>
<keyword evidence="2" id="KW-1185">Reference proteome</keyword>
<accession>A0A1H7DFE5</accession>
<protein>
    <submittedName>
        <fullName evidence="1">Uncharacterized protein</fullName>
    </submittedName>
</protein>
<dbReference type="Proteomes" id="UP000199379">
    <property type="component" value="Unassembled WGS sequence"/>
</dbReference>
<dbReference type="EMBL" id="FNYD01000011">
    <property type="protein sequence ID" value="SEK00533.1"/>
    <property type="molecule type" value="Genomic_DNA"/>
</dbReference>
<evidence type="ECO:0000313" key="1">
    <source>
        <dbReference type="EMBL" id="SEK00533.1"/>
    </source>
</evidence>
<reference evidence="1 2" key="1">
    <citation type="submission" date="2016-10" db="EMBL/GenBank/DDBJ databases">
        <authorList>
            <person name="de Groot N.N."/>
        </authorList>
    </citation>
    <scope>NUCLEOTIDE SEQUENCE [LARGE SCALE GENOMIC DNA]</scope>
    <source>
        <strain evidence="1 2">DSM 29340</strain>
    </source>
</reference>
<organism evidence="1 2">
    <name type="scientific">Cribrihabitans marinus</name>
    <dbReference type="NCBI Taxonomy" id="1227549"/>
    <lineage>
        <taxon>Bacteria</taxon>
        <taxon>Pseudomonadati</taxon>
        <taxon>Pseudomonadota</taxon>
        <taxon>Alphaproteobacteria</taxon>
        <taxon>Rhodobacterales</taxon>
        <taxon>Paracoccaceae</taxon>
        <taxon>Cribrihabitans</taxon>
    </lineage>
</organism>
<sequence length="135" mass="14481">MFRWVPLLWLAACSTASPYFGSAPATRVAVDGNLFDVRVRGNLAEAVRLDMQYAPRFGPIRHRAGVAMAHVSGCPVLEVLGDAAVATGVLGCNRADGDWLLRTALATPGYDCIEVSGWVNRGPGPDYAEFECSPR</sequence>
<name>A0A1H7DFE5_9RHOB</name>
<dbReference type="RefSeq" id="WP_229724281.1">
    <property type="nucleotide sequence ID" value="NZ_BMGV01000011.1"/>
</dbReference>
<proteinExistence type="predicted"/>
<evidence type="ECO:0000313" key="2">
    <source>
        <dbReference type="Proteomes" id="UP000199379"/>
    </source>
</evidence>
<dbReference type="STRING" id="1227549.SAMN05444007_11174"/>
<gene>
    <name evidence="1" type="ORF">SAMN05444007_11174</name>
</gene>